<evidence type="ECO:0000256" key="2">
    <source>
        <dbReference type="ARBA" id="ARBA00022803"/>
    </source>
</evidence>
<organism evidence="7">
    <name type="scientific">Desulfomonile tiedjei</name>
    <dbReference type="NCBI Taxonomy" id="2358"/>
    <lineage>
        <taxon>Bacteria</taxon>
        <taxon>Pseudomonadati</taxon>
        <taxon>Thermodesulfobacteriota</taxon>
        <taxon>Desulfomonilia</taxon>
        <taxon>Desulfomonilales</taxon>
        <taxon>Desulfomonilaceae</taxon>
        <taxon>Desulfomonile</taxon>
    </lineage>
</organism>
<sequence length="208" mass="23219">MMKNTRIAISWVVVFGLGFLAGVFFAAWKLESAGPSSVSQAPVSGDQVSAQDIQKRIAGIERMLKENPHNMEALIQLGNDYFDTAQYEKAVEAYQKALVMDPRNPDVLTDLGVSYRKLKKPQEAVQAFRQALEADPGHVITLFNLGIVLRDDMKDYAGAIQAWEEFLNKAGDSPHAMMVKPWLKALKEKTGQKEGAEEKEQPQQRKPD</sequence>
<keyword evidence="6" id="KW-0472">Membrane</keyword>
<comment type="caution">
    <text evidence="7">The sequence shown here is derived from an EMBL/GenBank/DDBJ whole genome shotgun (WGS) entry which is preliminary data.</text>
</comment>
<dbReference type="InterPro" id="IPR011990">
    <property type="entry name" value="TPR-like_helical_dom_sf"/>
</dbReference>
<proteinExistence type="predicted"/>
<dbReference type="PROSITE" id="PS50005">
    <property type="entry name" value="TPR"/>
    <property type="match status" value="2"/>
</dbReference>
<dbReference type="PANTHER" id="PTHR44943:SF9">
    <property type="entry name" value="TPR-REPEAT-CONTAINING PROTEIN"/>
    <property type="match status" value="1"/>
</dbReference>
<dbReference type="PROSITE" id="PS50293">
    <property type="entry name" value="TPR_REGION"/>
    <property type="match status" value="2"/>
</dbReference>
<protein>
    <submittedName>
        <fullName evidence="7">Tetratricopeptide repeat protein</fullName>
    </submittedName>
</protein>
<evidence type="ECO:0000256" key="1">
    <source>
        <dbReference type="ARBA" id="ARBA00022737"/>
    </source>
</evidence>
<keyword evidence="1" id="KW-0677">Repeat</keyword>
<keyword evidence="6" id="KW-0812">Transmembrane</keyword>
<evidence type="ECO:0000256" key="5">
    <source>
        <dbReference type="SAM" id="MobiDB-lite"/>
    </source>
</evidence>
<keyword evidence="2 4" id="KW-0802">TPR repeat</keyword>
<evidence type="ECO:0000313" key="7">
    <source>
        <dbReference type="EMBL" id="HGH60575.1"/>
    </source>
</evidence>
<keyword evidence="3" id="KW-0793">Thylakoid</keyword>
<feature type="region of interest" description="Disordered" evidence="5">
    <location>
        <begin position="187"/>
        <end position="208"/>
    </location>
</feature>
<dbReference type="InterPro" id="IPR019734">
    <property type="entry name" value="TPR_rpt"/>
</dbReference>
<dbReference type="SMART" id="SM00028">
    <property type="entry name" value="TPR"/>
    <property type="match status" value="3"/>
</dbReference>
<reference evidence="7" key="1">
    <citation type="journal article" date="2020" name="mSystems">
        <title>Genome- and Community-Level Interaction Insights into Carbon Utilization and Element Cycling Functions of Hydrothermarchaeota in Hydrothermal Sediment.</title>
        <authorList>
            <person name="Zhou Z."/>
            <person name="Liu Y."/>
            <person name="Xu W."/>
            <person name="Pan J."/>
            <person name="Luo Z.H."/>
            <person name="Li M."/>
        </authorList>
    </citation>
    <scope>NUCLEOTIDE SEQUENCE [LARGE SCALE GENOMIC DNA]</scope>
    <source>
        <strain evidence="7">SpSt-769</strain>
    </source>
</reference>
<dbReference type="EMBL" id="DTGT01000148">
    <property type="protein sequence ID" value="HGH60575.1"/>
    <property type="molecule type" value="Genomic_DNA"/>
</dbReference>
<dbReference type="PANTHER" id="PTHR44943">
    <property type="entry name" value="CELLULOSE SYNTHASE OPERON PROTEIN C"/>
    <property type="match status" value="1"/>
</dbReference>
<dbReference type="Pfam" id="PF13432">
    <property type="entry name" value="TPR_16"/>
    <property type="match status" value="1"/>
</dbReference>
<dbReference type="SUPFAM" id="SSF48452">
    <property type="entry name" value="TPR-like"/>
    <property type="match status" value="1"/>
</dbReference>
<accession>A0A7C4EWR5</accession>
<keyword evidence="6" id="KW-1133">Transmembrane helix</keyword>
<dbReference type="Pfam" id="PF13174">
    <property type="entry name" value="TPR_6"/>
    <property type="match status" value="1"/>
</dbReference>
<evidence type="ECO:0000256" key="4">
    <source>
        <dbReference type="PROSITE-ProRule" id="PRU00339"/>
    </source>
</evidence>
<dbReference type="AlphaFoldDB" id="A0A7C4EWR5"/>
<feature type="transmembrane region" description="Helical" evidence="6">
    <location>
        <begin position="7"/>
        <end position="28"/>
    </location>
</feature>
<name>A0A7C4EWR5_9BACT</name>
<evidence type="ECO:0000256" key="3">
    <source>
        <dbReference type="ARBA" id="ARBA00023078"/>
    </source>
</evidence>
<feature type="repeat" description="TPR" evidence="4">
    <location>
        <begin position="71"/>
        <end position="104"/>
    </location>
</feature>
<feature type="repeat" description="TPR" evidence="4">
    <location>
        <begin position="105"/>
        <end position="138"/>
    </location>
</feature>
<dbReference type="Gene3D" id="1.25.40.10">
    <property type="entry name" value="Tetratricopeptide repeat domain"/>
    <property type="match status" value="1"/>
</dbReference>
<dbReference type="InterPro" id="IPR051685">
    <property type="entry name" value="Ycf3/AcsC/BcsC/TPR_MFPF"/>
</dbReference>
<evidence type="ECO:0000256" key="6">
    <source>
        <dbReference type="SAM" id="Phobius"/>
    </source>
</evidence>
<gene>
    <name evidence="7" type="ORF">ENV54_04670</name>
</gene>